<dbReference type="Pfam" id="PF14559">
    <property type="entry name" value="TPR_19"/>
    <property type="match status" value="1"/>
</dbReference>
<evidence type="ECO:0000256" key="1">
    <source>
        <dbReference type="SAM" id="MobiDB-lite"/>
    </source>
</evidence>
<feature type="region of interest" description="Disordered" evidence="1">
    <location>
        <begin position="32"/>
        <end position="89"/>
    </location>
</feature>
<feature type="compositionally biased region" description="Pro residues" evidence="1">
    <location>
        <begin position="36"/>
        <end position="54"/>
    </location>
</feature>
<feature type="region of interest" description="Disordered" evidence="1">
    <location>
        <begin position="170"/>
        <end position="200"/>
    </location>
</feature>
<dbReference type="EMBL" id="CP140153">
    <property type="protein sequence ID" value="WQH15883.1"/>
    <property type="molecule type" value="Genomic_DNA"/>
</dbReference>
<dbReference type="Proteomes" id="UP001327459">
    <property type="component" value="Chromosome"/>
</dbReference>
<dbReference type="RefSeq" id="WP_322520906.1">
    <property type="nucleotide sequence ID" value="NZ_CP140153.1"/>
</dbReference>
<name>A0ABZ0YUN5_9GAMM</name>
<evidence type="ECO:0000313" key="2">
    <source>
        <dbReference type="EMBL" id="WQH15883.1"/>
    </source>
</evidence>
<evidence type="ECO:0000313" key="3">
    <source>
        <dbReference type="Proteomes" id="UP001327459"/>
    </source>
</evidence>
<protein>
    <submittedName>
        <fullName evidence="2">Tetratricopeptide repeat protein</fullName>
    </submittedName>
</protein>
<dbReference type="InterPro" id="IPR019734">
    <property type="entry name" value="TPR_rpt"/>
</dbReference>
<gene>
    <name evidence="2" type="ORF">SR882_08960</name>
</gene>
<accession>A0ABZ0YUN5</accession>
<feature type="compositionally biased region" description="Low complexity" evidence="1">
    <location>
        <begin position="188"/>
        <end position="200"/>
    </location>
</feature>
<feature type="compositionally biased region" description="Basic and acidic residues" evidence="1">
    <location>
        <begin position="172"/>
        <end position="187"/>
    </location>
</feature>
<sequence>MQSSPVTEPSRLPALSAARGLVAGCAGLLLAACAPMTPPPGSSEPRSEPAPQPQPAVRSTPLSTPDIQEEALPMDRQEQSSEPATSPAVLALVRQADQRRASGDLAGAQSTLERAVQIEPGNARLWLDLAQLRLAQNQPEQAEQLALRAVEHARDNRTLSAAWQLVAKARRAQGDEAGAREAEERAGSESAGRAEGARAA</sequence>
<keyword evidence="3" id="KW-1185">Reference proteome</keyword>
<dbReference type="SMART" id="SM00028">
    <property type="entry name" value="TPR"/>
    <property type="match status" value="2"/>
</dbReference>
<dbReference type="SUPFAM" id="SSF48452">
    <property type="entry name" value="TPR-like"/>
    <property type="match status" value="1"/>
</dbReference>
<dbReference type="Gene3D" id="1.25.40.10">
    <property type="entry name" value="Tetratricopeptide repeat domain"/>
    <property type="match status" value="1"/>
</dbReference>
<organism evidence="2 3">
    <name type="scientific">Guyparkeria halophila</name>
    <dbReference type="NCBI Taxonomy" id="47960"/>
    <lineage>
        <taxon>Bacteria</taxon>
        <taxon>Pseudomonadati</taxon>
        <taxon>Pseudomonadota</taxon>
        <taxon>Gammaproteobacteria</taxon>
        <taxon>Chromatiales</taxon>
        <taxon>Thioalkalibacteraceae</taxon>
        <taxon>Guyparkeria</taxon>
    </lineage>
</organism>
<dbReference type="InterPro" id="IPR011990">
    <property type="entry name" value="TPR-like_helical_dom_sf"/>
</dbReference>
<proteinExistence type="predicted"/>
<reference evidence="2 3" key="1">
    <citation type="submission" date="2023-11" db="EMBL/GenBank/DDBJ databases">
        <title>MicrobeMod: A computational toolkit for identifying prokaryotic methylation and restriction-modification with nanopore sequencing.</title>
        <authorList>
            <person name="Crits-Christoph A."/>
            <person name="Kang S.C."/>
            <person name="Lee H."/>
            <person name="Ostrov N."/>
        </authorList>
    </citation>
    <scope>NUCLEOTIDE SEQUENCE [LARGE SCALE GENOMIC DNA]</scope>
    <source>
        <strain evidence="2 3">ATCC 49870</strain>
    </source>
</reference>